<evidence type="ECO:0000313" key="3">
    <source>
        <dbReference type="EMBL" id="SEV87139.1"/>
    </source>
</evidence>
<name>A0A1I0MFW0_9EURY</name>
<evidence type="ECO:0000313" key="4">
    <source>
        <dbReference type="Proteomes" id="UP000198518"/>
    </source>
</evidence>
<dbReference type="PROSITE" id="PS51257">
    <property type="entry name" value="PROKAR_LIPOPROTEIN"/>
    <property type="match status" value="1"/>
</dbReference>
<dbReference type="Pfam" id="PF00144">
    <property type="entry name" value="Beta-lactamase"/>
    <property type="match status" value="1"/>
</dbReference>
<evidence type="ECO:0000256" key="1">
    <source>
        <dbReference type="SAM" id="MobiDB-lite"/>
    </source>
</evidence>
<dbReference type="AlphaFoldDB" id="A0A1I0MFW0"/>
<reference evidence="3 4" key="1">
    <citation type="submission" date="2016-10" db="EMBL/GenBank/DDBJ databases">
        <authorList>
            <person name="de Groot N.N."/>
        </authorList>
    </citation>
    <scope>NUCLEOTIDE SEQUENCE [LARGE SCALE GENOMIC DNA]</scope>
    <source>
        <strain evidence="3 4">CGMCC 1.5337</strain>
    </source>
</reference>
<feature type="domain" description="Beta-lactamase-related" evidence="2">
    <location>
        <begin position="66"/>
        <end position="328"/>
    </location>
</feature>
<dbReference type="PROSITE" id="PS51318">
    <property type="entry name" value="TAT"/>
    <property type="match status" value="1"/>
</dbReference>
<dbReference type="SUPFAM" id="SSF56601">
    <property type="entry name" value="beta-lactamase/transpeptidase-like"/>
    <property type="match status" value="1"/>
</dbReference>
<organism evidence="3 4">
    <name type="scientific">Halobacterium jilantaiense</name>
    <dbReference type="NCBI Taxonomy" id="355548"/>
    <lineage>
        <taxon>Archaea</taxon>
        <taxon>Methanobacteriati</taxon>
        <taxon>Methanobacteriota</taxon>
        <taxon>Stenosarchaea group</taxon>
        <taxon>Halobacteria</taxon>
        <taxon>Halobacteriales</taxon>
        <taxon>Halobacteriaceae</taxon>
        <taxon>Halobacterium</taxon>
    </lineage>
</organism>
<dbReference type="PANTHER" id="PTHR46825">
    <property type="entry name" value="D-ALANYL-D-ALANINE-CARBOXYPEPTIDASE/ENDOPEPTIDASE AMPH"/>
    <property type="match status" value="1"/>
</dbReference>
<dbReference type="EMBL" id="FOJA01000001">
    <property type="protein sequence ID" value="SEV87139.1"/>
    <property type="molecule type" value="Genomic_DNA"/>
</dbReference>
<dbReference type="InterPro" id="IPR006311">
    <property type="entry name" value="TAT_signal"/>
</dbReference>
<evidence type="ECO:0000259" key="2">
    <source>
        <dbReference type="Pfam" id="PF00144"/>
    </source>
</evidence>
<dbReference type="RefSeq" id="WP_089667124.1">
    <property type="nucleotide sequence ID" value="NZ_FOJA01000001.1"/>
</dbReference>
<dbReference type="Gene3D" id="3.40.710.10">
    <property type="entry name" value="DD-peptidase/beta-lactamase superfamily"/>
    <property type="match status" value="1"/>
</dbReference>
<keyword evidence="4" id="KW-1185">Reference proteome</keyword>
<feature type="compositionally biased region" description="Low complexity" evidence="1">
    <location>
        <begin position="40"/>
        <end position="52"/>
    </location>
</feature>
<dbReference type="STRING" id="355548.SAMN04487945_0026"/>
<dbReference type="Proteomes" id="UP000198518">
    <property type="component" value="Unassembled WGS sequence"/>
</dbReference>
<dbReference type="InterPro" id="IPR012338">
    <property type="entry name" value="Beta-lactam/transpept-like"/>
</dbReference>
<dbReference type="PANTHER" id="PTHR46825:SF9">
    <property type="entry name" value="BETA-LACTAMASE-RELATED DOMAIN-CONTAINING PROTEIN"/>
    <property type="match status" value="1"/>
</dbReference>
<protein>
    <submittedName>
        <fullName evidence="3">Beta-lactamase</fullName>
    </submittedName>
</protein>
<dbReference type="InterPro" id="IPR001466">
    <property type="entry name" value="Beta-lactam-related"/>
</dbReference>
<sequence>MPRDTPALTPSRRQFLAALGATATATVAGCTDAQTDRPTTESGTTETTATPDYPATGDRVPELAPLDDAVREFAFEHDVPAATLAVAKDDDVVLERGYGYSDPGRSEQTPPDALFRIASLSKSFTSAATRSLFGDGLSPETRVLDVLDVEPADGLGDDRLQSVTVQHLLDHSAGWDHSAAADPMFHPFDVAEKLGLDEPPTTRDFARYVLGQPLQYEPGERHAYSNFGYALLGLVVEAESGQSLPAYVREQFFGGDPPDPLYEGRALPENRRDREVAYESAANCPNAAELDRNEAVPCSDGGFLVSAFGGAGGLVTSARTLVAFAADHRLDGFATAENFEYATAYGSLPGSYGMLQRRRDGVTVAVLFSDRGGSSNALADIQTTVNDAVADVDAWPSSDES</sequence>
<dbReference type="OrthoDB" id="111095at2157"/>
<accession>A0A1I0MFW0</accession>
<proteinExistence type="predicted"/>
<gene>
    <name evidence="3" type="ORF">SAMN04487945_0026</name>
</gene>
<dbReference type="InterPro" id="IPR050491">
    <property type="entry name" value="AmpC-like"/>
</dbReference>
<feature type="region of interest" description="Disordered" evidence="1">
    <location>
        <begin position="28"/>
        <end position="61"/>
    </location>
</feature>